<keyword evidence="3" id="KW-1185">Reference proteome</keyword>
<organism evidence="2 3">
    <name type="scientific">Cytobacillus spartinae</name>
    <dbReference type="NCBI Taxonomy" id="3299023"/>
    <lineage>
        <taxon>Bacteria</taxon>
        <taxon>Bacillati</taxon>
        <taxon>Bacillota</taxon>
        <taxon>Bacilli</taxon>
        <taxon>Bacillales</taxon>
        <taxon>Bacillaceae</taxon>
        <taxon>Cytobacillus</taxon>
    </lineage>
</organism>
<evidence type="ECO:0000313" key="3">
    <source>
        <dbReference type="Proteomes" id="UP001601059"/>
    </source>
</evidence>
<feature type="domain" description="N-acetyltransferase" evidence="1">
    <location>
        <begin position="12"/>
        <end position="179"/>
    </location>
</feature>
<dbReference type="EMBL" id="JBIACK010000009">
    <property type="protein sequence ID" value="MFE8702276.1"/>
    <property type="molecule type" value="Genomic_DNA"/>
</dbReference>
<reference evidence="2 3" key="1">
    <citation type="submission" date="2024-08" db="EMBL/GenBank/DDBJ databases">
        <title>Two novel Cytobacillus novel species.</title>
        <authorList>
            <person name="Liu G."/>
        </authorList>
    </citation>
    <scope>NUCLEOTIDE SEQUENCE [LARGE SCALE GENOMIC DNA]</scope>
    <source>
        <strain evidence="2 3">FJAT-54145</strain>
    </source>
</reference>
<protein>
    <submittedName>
        <fullName evidence="2">GNAT family N-acetyltransferase</fullName>
        <ecNumber evidence="2">2.3.-.-</ecNumber>
    </submittedName>
</protein>
<dbReference type="PROSITE" id="PS51186">
    <property type="entry name" value="GNAT"/>
    <property type="match status" value="1"/>
</dbReference>
<gene>
    <name evidence="2" type="ORF">ACFYKX_16900</name>
</gene>
<dbReference type="InterPro" id="IPR051531">
    <property type="entry name" value="N-acetyltransferase"/>
</dbReference>
<proteinExistence type="predicted"/>
<sequence>MFVNAKIETDRLIIRPYIDEDAEPIFQMLQVPDHYKYIPDELPTSIQQVMRLIQWSKECNEKNTPEKIYKFNLAVLLKETGQFVGVCGLGPCDVKEGEIELYYEITREFQGKGFAKEAAQAIFEYGINRIGLKRIVTTVHPDNLASRAIIEGLGMEYVKDLDGLTGDLEEHNGYRFYQINV</sequence>
<name>A0ABW6KDD5_9BACI</name>
<dbReference type="Pfam" id="PF13302">
    <property type="entry name" value="Acetyltransf_3"/>
    <property type="match status" value="1"/>
</dbReference>
<keyword evidence="2" id="KW-0012">Acyltransferase</keyword>
<dbReference type="RefSeq" id="WP_389362245.1">
    <property type="nucleotide sequence ID" value="NZ_JBIACK010000009.1"/>
</dbReference>
<dbReference type="PANTHER" id="PTHR43792">
    <property type="entry name" value="GNAT FAMILY, PUTATIVE (AFU_ORTHOLOGUE AFUA_3G00765)-RELATED-RELATED"/>
    <property type="match status" value="1"/>
</dbReference>
<dbReference type="InterPro" id="IPR016181">
    <property type="entry name" value="Acyl_CoA_acyltransferase"/>
</dbReference>
<evidence type="ECO:0000313" key="2">
    <source>
        <dbReference type="EMBL" id="MFE8702276.1"/>
    </source>
</evidence>
<dbReference type="PANTHER" id="PTHR43792:SF1">
    <property type="entry name" value="N-ACETYLTRANSFERASE DOMAIN-CONTAINING PROTEIN"/>
    <property type="match status" value="1"/>
</dbReference>
<comment type="caution">
    <text evidence="2">The sequence shown here is derived from an EMBL/GenBank/DDBJ whole genome shotgun (WGS) entry which is preliminary data.</text>
</comment>
<keyword evidence="2" id="KW-0808">Transferase</keyword>
<dbReference type="SUPFAM" id="SSF55729">
    <property type="entry name" value="Acyl-CoA N-acyltransferases (Nat)"/>
    <property type="match status" value="1"/>
</dbReference>
<dbReference type="InterPro" id="IPR000182">
    <property type="entry name" value="GNAT_dom"/>
</dbReference>
<evidence type="ECO:0000259" key="1">
    <source>
        <dbReference type="PROSITE" id="PS51186"/>
    </source>
</evidence>
<dbReference type="Proteomes" id="UP001601059">
    <property type="component" value="Unassembled WGS sequence"/>
</dbReference>
<dbReference type="Gene3D" id="3.40.630.30">
    <property type="match status" value="1"/>
</dbReference>
<dbReference type="EC" id="2.3.-.-" evidence="2"/>
<dbReference type="GO" id="GO:0016746">
    <property type="term" value="F:acyltransferase activity"/>
    <property type="evidence" value="ECO:0007669"/>
    <property type="project" value="UniProtKB-KW"/>
</dbReference>
<accession>A0ABW6KDD5</accession>